<comment type="catalytic activity">
    <reaction evidence="8">
        <text>L-seryl-[protein] + ATP = O-phospho-L-seryl-[protein] + ADP + H(+)</text>
        <dbReference type="Rhea" id="RHEA:17989"/>
        <dbReference type="Rhea" id="RHEA-COMP:9863"/>
        <dbReference type="Rhea" id="RHEA-COMP:11604"/>
        <dbReference type="ChEBI" id="CHEBI:15378"/>
        <dbReference type="ChEBI" id="CHEBI:29999"/>
        <dbReference type="ChEBI" id="CHEBI:30616"/>
        <dbReference type="ChEBI" id="CHEBI:83421"/>
        <dbReference type="ChEBI" id="CHEBI:456216"/>
        <dbReference type="EC" id="2.7.11.1"/>
    </reaction>
</comment>
<dbReference type="GO" id="GO:0005956">
    <property type="term" value="C:protein kinase CK2 complex"/>
    <property type="evidence" value="ECO:0007669"/>
    <property type="project" value="TreeGrafter"/>
</dbReference>
<evidence type="ECO:0000256" key="8">
    <source>
        <dbReference type="ARBA" id="ARBA00048679"/>
    </source>
</evidence>
<feature type="compositionally biased region" description="Acidic residues" evidence="9">
    <location>
        <begin position="145"/>
        <end position="170"/>
    </location>
</feature>
<dbReference type="SUPFAM" id="SSF56112">
    <property type="entry name" value="Protein kinase-like (PK-like)"/>
    <property type="match status" value="1"/>
</dbReference>
<keyword evidence="3" id="KW-0808">Transferase</keyword>
<dbReference type="PROSITE" id="PS50011">
    <property type="entry name" value="PROTEIN_KINASE_DOM"/>
    <property type="match status" value="1"/>
</dbReference>
<dbReference type="GO" id="GO:0005829">
    <property type="term" value="C:cytosol"/>
    <property type="evidence" value="ECO:0007669"/>
    <property type="project" value="TreeGrafter"/>
</dbReference>
<dbReference type="Pfam" id="PF00069">
    <property type="entry name" value="Pkinase"/>
    <property type="match status" value="2"/>
</dbReference>
<feature type="compositionally biased region" description="Polar residues" evidence="9">
    <location>
        <begin position="90"/>
        <end position="105"/>
    </location>
</feature>
<evidence type="ECO:0000256" key="6">
    <source>
        <dbReference type="ARBA" id="ARBA00022840"/>
    </source>
</evidence>
<dbReference type="SMART" id="SM00220">
    <property type="entry name" value="S_TKc"/>
    <property type="match status" value="1"/>
</dbReference>
<name>A0A1Y2AVK8_9TREE</name>
<dbReference type="OrthoDB" id="10020333at2759"/>
<dbReference type="InterPro" id="IPR011009">
    <property type="entry name" value="Kinase-like_dom_sf"/>
</dbReference>
<feature type="compositionally biased region" description="Acidic residues" evidence="9">
    <location>
        <begin position="239"/>
        <end position="249"/>
    </location>
</feature>
<dbReference type="Gene3D" id="1.10.510.10">
    <property type="entry name" value="Transferase(Phosphotransferase) domain 1"/>
    <property type="match status" value="1"/>
</dbReference>
<dbReference type="EMBL" id="MCFC01000046">
    <property type="protein sequence ID" value="ORY26611.1"/>
    <property type="molecule type" value="Genomic_DNA"/>
</dbReference>
<evidence type="ECO:0000259" key="10">
    <source>
        <dbReference type="PROSITE" id="PS50011"/>
    </source>
</evidence>
<evidence type="ECO:0000313" key="11">
    <source>
        <dbReference type="EMBL" id="ORY26611.1"/>
    </source>
</evidence>
<evidence type="ECO:0000256" key="4">
    <source>
        <dbReference type="ARBA" id="ARBA00022741"/>
    </source>
</evidence>
<keyword evidence="4" id="KW-0547">Nucleotide-binding</keyword>
<dbReference type="STRING" id="71784.A0A1Y2AVK8"/>
<evidence type="ECO:0000256" key="2">
    <source>
        <dbReference type="ARBA" id="ARBA00022527"/>
    </source>
</evidence>
<keyword evidence="2" id="KW-0723">Serine/threonine-protein kinase</keyword>
<feature type="compositionally biased region" description="Acidic residues" evidence="9">
    <location>
        <begin position="192"/>
        <end position="205"/>
    </location>
</feature>
<feature type="region of interest" description="Disordered" evidence="9">
    <location>
        <begin position="233"/>
        <end position="262"/>
    </location>
</feature>
<comment type="catalytic activity">
    <reaction evidence="7">
        <text>L-threonyl-[protein] + ATP = O-phospho-L-threonyl-[protein] + ADP + H(+)</text>
        <dbReference type="Rhea" id="RHEA:46608"/>
        <dbReference type="Rhea" id="RHEA-COMP:11060"/>
        <dbReference type="Rhea" id="RHEA-COMP:11605"/>
        <dbReference type="ChEBI" id="CHEBI:15378"/>
        <dbReference type="ChEBI" id="CHEBI:30013"/>
        <dbReference type="ChEBI" id="CHEBI:30616"/>
        <dbReference type="ChEBI" id="CHEBI:61977"/>
        <dbReference type="ChEBI" id="CHEBI:456216"/>
        <dbReference type="EC" id="2.7.11.1"/>
    </reaction>
</comment>
<dbReference type="FunCoup" id="A0A1Y2AVK8">
    <property type="interactions" value="362"/>
</dbReference>
<evidence type="ECO:0000256" key="9">
    <source>
        <dbReference type="SAM" id="MobiDB-lite"/>
    </source>
</evidence>
<dbReference type="GO" id="GO:0004674">
    <property type="term" value="F:protein serine/threonine kinase activity"/>
    <property type="evidence" value="ECO:0007669"/>
    <property type="project" value="UniProtKB-KW"/>
</dbReference>
<dbReference type="PANTHER" id="PTHR24054">
    <property type="entry name" value="CASEIN KINASE II SUBUNIT ALPHA"/>
    <property type="match status" value="1"/>
</dbReference>
<sequence length="754" mass="84567">MSSVTPHSPPPKISLRRPSANVVRPVVAPVALLSPGSASVSEAFRSTKRRPIGSELLSPRRGIKRIREATPICESVEDATTSGGGVGMTADQNASAPAYTTTGAGPSSYRLDDGGEKGVTSEAGEPEGSVLFSEQAGKESKEEEGQGEEEAFEDEATNETEGFLPEEFDDGNGHEDQVALDENFDTTHREEIELEESQDANDLEEAPPWLDDPNMPTTVAQDRMSLVLDRQAGSQMIEKEDEEEEEDEAGPNSYHSGDTEDFEMEHRPVLERTAVKWDIKRFVDGIAHAEGMQVNGEVAYKVVDRLGEGTFSSVYLAHDLFHELHDNSWWTGREPVRSIRALQRLRSDTKVALKKILATSSPARIENELHILESLRGCRNVSQIITAFREEDQVIIVLPYHRSDDFRFFYKHMDPPHIQQYMRALFRALKDIHKRGIIHRDVKPANFLFDYETGEGVLCDFGLAERYVPQRRPTCQHTTATISKLHGSKVKTSETPIIEQAWYDARKRSKLGEGRVGFLHEDKRPSIKTNRAGTRGFRAPEVLLKCPDQSVAIDVWSAGIMLLAMLAHKFPVFNSNDDIEALMEIATVFGKQAMERCALLHNRTIICNVPSIENPRPLKDIILHLNPHIYTPMTNHPSRQDAEAHIKAVDSAIELCVGLLRLDPTRRLTAEDALRHPFLAPEPDDEVGLRDLQSYELLDGTEGKCGNLHDTFEDDKHRAYFGEELSEMVFGQGIPTSRYTRQFSHYCLFCRTSC</sequence>
<comment type="caution">
    <text evidence="11">The sequence shown here is derived from an EMBL/GenBank/DDBJ whole genome shotgun (WGS) entry which is preliminary data.</text>
</comment>
<dbReference type="GO" id="GO:0005524">
    <property type="term" value="F:ATP binding"/>
    <property type="evidence" value="ECO:0007669"/>
    <property type="project" value="UniProtKB-KW"/>
</dbReference>
<evidence type="ECO:0000256" key="1">
    <source>
        <dbReference type="ARBA" id="ARBA00012513"/>
    </source>
</evidence>
<dbReference type="AlphaFoldDB" id="A0A1Y2AVK8"/>
<dbReference type="PANTHER" id="PTHR24054:SF0">
    <property type="entry name" value="CASEIN KINASE II SUBUNIT ALPHA"/>
    <property type="match status" value="1"/>
</dbReference>
<evidence type="ECO:0000256" key="3">
    <source>
        <dbReference type="ARBA" id="ARBA00022679"/>
    </source>
</evidence>
<dbReference type="EC" id="2.7.11.1" evidence="1"/>
<protein>
    <recommendedName>
        <fullName evidence="1">non-specific serine/threonine protein kinase</fullName>
        <ecNumber evidence="1">2.7.11.1</ecNumber>
    </recommendedName>
</protein>
<dbReference type="InParanoid" id="A0A1Y2AVK8"/>
<dbReference type="Gene3D" id="3.30.200.20">
    <property type="entry name" value="Phosphorylase Kinase, domain 1"/>
    <property type="match status" value="1"/>
</dbReference>
<evidence type="ECO:0000256" key="7">
    <source>
        <dbReference type="ARBA" id="ARBA00047899"/>
    </source>
</evidence>
<dbReference type="GO" id="GO:0051726">
    <property type="term" value="P:regulation of cell cycle"/>
    <property type="evidence" value="ECO:0007669"/>
    <property type="project" value="TreeGrafter"/>
</dbReference>
<keyword evidence="6" id="KW-0067">ATP-binding</keyword>
<dbReference type="PROSITE" id="PS00108">
    <property type="entry name" value="PROTEIN_KINASE_ST"/>
    <property type="match status" value="1"/>
</dbReference>
<keyword evidence="5 11" id="KW-0418">Kinase</keyword>
<evidence type="ECO:0000313" key="12">
    <source>
        <dbReference type="Proteomes" id="UP000193986"/>
    </source>
</evidence>
<feature type="domain" description="Protein kinase" evidence="10">
    <location>
        <begin position="300"/>
        <end position="679"/>
    </location>
</feature>
<dbReference type="InterPro" id="IPR008271">
    <property type="entry name" value="Ser/Thr_kinase_AS"/>
</dbReference>
<evidence type="ECO:0000256" key="5">
    <source>
        <dbReference type="ARBA" id="ARBA00022777"/>
    </source>
</evidence>
<reference evidence="11 12" key="1">
    <citation type="submission" date="2016-07" db="EMBL/GenBank/DDBJ databases">
        <title>Pervasive Adenine N6-methylation of Active Genes in Fungi.</title>
        <authorList>
            <consortium name="DOE Joint Genome Institute"/>
            <person name="Mondo S.J."/>
            <person name="Dannebaum R.O."/>
            <person name="Kuo R.C."/>
            <person name="Labutti K."/>
            <person name="Haridas S."/>
            <person name="Kuo A."/>
            <person name="Salamov A."/>
            <person name="Ahrendt S.R."/>
            <person name="Lipzen A."/>
            <person name="Sullivan W."/>
            <person name="Andreopoulos W.B."/>
            <person name="Clum A."/>
            <person name="Lindquist E."/>
            <person name="Daum C."/>
            <person name="Ramamoorthy G.K."/>
            <person name="Gryganskyi A."/>
            <person name="Culley D."/>
            <person name="Magnuson J.K."/>
            <person name="James T.Y."/>
            <person name="O'Malley M.A."/>
            <person name="Stajich J.E."/>
            <person name="Spatafora J.W."/>
            <person name="Visel A."/>
            <person name="Grigoriev I.V."/>
        </authorList>
    </citation>
    <scope>NUCLEOTIDE SEQUENCE [LARGE SCALE GENOMIC DNA]</scope>
    <source>
        <strain evidence="11 12">68-887.2</strain>
    </source>
</reference>
<organism evidence="11 12">
    <name type="scientific">Naematelia encephala</name>
    <dbReference type="NCBI Taxonomy" id="71784"/>
    <lineage>
        <taxon>Eukaryota</taxon>
        <taxon>Fungi</taxon>
        <taxon>Dikarya</taxon>
        <taxon>Basidiomycota</taxon>
        <taxon>Agaricomycotina</taxon>
        <taxon>Tremellomycetes</taxon>
        <taxon>Tremellales</taxon>
        <taxon>Naemateliaceae</taxon>
        <taxon>Naematelia</taxon>
    </lineage>
</organism>
<dbReference type="CDD" id="cd14019">
    <property type="entry name" value="STKc_Cdc7"/>
    <property type="match status" value="1"/>
</dbReference>
<keyword evidence="12" id="KW-1185">Reference proteome</keyword>
<gene>
    <name evidence="11" type="ORF">BCR39DRAFT_540778</name>
</gene>
<dbReference type="InterPro" id="IPR045216">
    <property type="entry name" value="CK2_alpha"/>
</dbReference>
<proteinExistence type="predicted"/>
<dbReference type="GO" id="GO:0005634">
    <property type="term" value="C:nucleus"/>
    <property type="evidence" value="ECO:0007669"/>
    <property type="project" value="TreeGrafter"/>
</dbReference>
<accession>A0A1Y2AVK8</accession>
<dbReference type="InterPro" id="IPR000719">
    <property type="entry name" value="Prot_kinase_dom"/>
</dbReference>
<dbReference type="Proteomes" id="UP000193986">
    <property type="component" value="Unassembled WGS sequence"/>
</dbReference>
<feature type="region of interest" description="Disordered" evidence="9">
    <location>
        <begin position="74"/>
        <end position="217"/>
    </location>
</feature>